<dbReference type="EMBL" id="DRMH01000075">
    <property type="protein sequence ID" value="HFC97912.1"/>
    <property type="molecule type" value="Genomic_DNA"/>
</dbReference>
<name>A0A7C3CLI0_9BACT</name>
<dbReference type="Proteomes" id="UP000886043">
    <property type="component" value="Unassembled WGS sequence"/>
</dbReference>
<organism evidence="1">
    <name type="scientific">Thermosulfurimonas dismutans</name>
    <dbReference type="NCBI Taxonomy" id="999894"/>
    <lineage>
        <taxon>Bacteria</taxon>
        <taxon>Pseudomonadati</taxon>
        <taxon>Thermodesulfobacteriota</taxon>
        <taxon>Thermodesulfobacteria</taxon>
        <taxon>Thermodesulfobacteriales</taxon>
        <taxon>Thermodesulfobacteriaceae</taxon>
        <taxon>Thermosulfurimonas</taxon>
    </lineage>
</organism>
<accession>A0A7C3CLI0</accession>
<sequence length="166" mass="19847">MPVFEHYFLVKAESFEEATHRVTRFIERYELLSYDTLEFFPEDSFPATHPRFYEILARVEEKNRKTVREFLSELAREGYGRFENLAEIPQGYLSKLFHTIAHLLDGFMGIDSHFYNLVEDSHWVSPALRKKLQESPHDFWLIRLLGHTEISEPRFELLNPERLLKV</sequence>
<gene>
    <name evidence="1" type="ORF">ENJ40_05590</name>
</gene>
<protein>
    <submittedName>
        <fullName evidence="1">Uncharacterized protein</fullName>
    </submittedName>
</protein>
<evidence type="ECO:0000313" key="1">
    <source>
        <dbReference type="EMBL" id="HFC97912.1"/>
    </source>
</evidence>
<reference evidence="1" key="1">
    <citation type="journal article" date="2020" name="mSystems">
        <title>Genome- and Community-Level Interaction Insights into Carbon Utilization and Element Cycling Functions of Hydrothermarchaeota in Hydrothermal Sediment.</title>
        <authorList>
            <person name="Zhou Z."/>
            <person name="Liu Y."/>
            <person name="Xu W."/>
            <person name="Pan J."/>
            <person name="Luo Z.H."/>
            <person name="Li M."/>
        </authorList>
    </citation>
    <scope>NUCLEOTIDE SEQUENCE [LARGE SCALE GENOMIC DNA]</scope>
    <source>
        <strain evidence="1">HyVt-483</strain>
    </source>
</reference>
<proteinExistence type="predicted"/>
<dbReference type="AlphaFoldDB" id="A0A7C3CLI0"/>
<comment type="caution">
    <text evidence="1">The sequence shown here is derived from an EMBL/GenBank/DDBJ whole genome shotgun (WGS) entry which is preliminary data.</text>
</comment>